<feature type="domain" description="EthD" evidence="3">
    <location>
        <begin position="15"/>
        <end position="49"/>
    </location>
</feature>
<dbReference type="HOGENOM" id="CLU_113817_0_0_1"/>
<comment type="similarity">
    <text evidence="1">Belongs to the tpcK family.</text>
</comment>
<accession>A0A0C3HN36</accession>
<organism evidence="4 5">
    <name type="scientific">Oidiodendron maius (strain Zn)</name>
    <dbReference type="NCBI Taxonomy" id="913774"/>
    <lineage>
        <taxon>Eukaryota</taxon>
        <taxon>Fungi</taxon>
        <taxon>Dikarya</taxon>
        <taxon>Ascomycota</taxon>
        <taxon>Pezizomycotina</taxon>
        <taxon>Leotiomycetes</taxon>
        <taxon>Leotiomycetes incertae sedis</taxon>
        <taxon>Myxotrichaceae</taxon>
        <taxon>Oidiodendron</taxon>
    </lineage>
</organism>
<protein>
    <recommendedName>
        <fullName evidence="3">EthD domain-containing protein</fullName>
    </recommendedName>
</protein>
<evidence type="ECO:0000313" key="4">
    <source>
        <dbReference type="EMBL" id="KIN03717.1"/>
    </source>
</evidence>
<evidence type="ECO:0000259" key="3">
    <source>
        <dbReference type="Pfam" id="PF07110"/>
    </source>
</evidence>
<dbReference type="InParanoid" id="A0A0C3HN36"/>
<evidence type="ECO:0000313" key="5">
    <source>
        <dbReference type="Proteomes" id="UP000054321"/>
    </source>
</evidence>
<dbReference type="Proteomes" id="UP000054321">
    <property type="component" value="Unassembled WGS sequence"/>
</dbReference>
<reference evidence="4 5" key="1">
    <citation type="submission" date="2014-04" db="EMBL/GenBank/DDBJ databases">
        <authorList>
            <consortium name="DOE Joint Genome Institute"/>
            <person name="Kuo A."/>
            <person name="Martino E."/>
            <person name="Perotto S."/>
            <person name="Kohler A."/>
            <person name="Nagy L.G."/>
            <person name="Floudas D."/>
            <person name="Copeland A."/>
            <person name="Barry K.W."/>
            <person name="Cichocki N."/>
            <person name="Veneault-Fourrey C."/>
            <person name="LaButti K."/>
            <person name="Lindquist E.A."/>
            <person name="Lipzen A."/>
            <person name="Lundell T."/>
            <person name="Morin E."/>
            <person name="Murat C."/>
            <person name="Sun H."/>
            <person name="Tunlid A."/>
            <person name="Henrissat B."/>
            <person name="Grigoriev I.V."/>
            <person name="Hibbett D.S."/>
            <person name="Martin F."/>
            <person name="Nordberg H.P."/>
            <person name="Cantor M.N."/>
            <person name="Hua S.X."/>
        </authorList>
    </citation>
    <scope>NUCLEOTIDE SEQUENCE [LARGE SCALE GENOMIC DNA]</scope>
    <source>
        <strain evidence="4 5">Zn</strain>
    </source>
</reference>
<feature type="region of interest" description="Disordered" evidence="2">
    <location>
        <begin position="188"/>
        <end position="210"/>
    </location>
</feature>
<dbReference type="Gene3D" id="3.30.70.100">
    <property type="match status" value="1"/>
</dbReference>
<dbReference type="OrthoDB" id="3183782at2759"/>
<reference evidence="5" key="2">
    <citation type="submission" date="2015-01" db="EMBL/GenBank/DDBJ databases">
        <title>Evolutionary Origins and Diversification of the Mycorrhizal Mutualists.</title>
        <authorList>
            <consortium name="DOE Joint Genome Institute"/>
            <consortium name="Mycorrhizal Genomics Consortium"/>
            <person name="Kohler A."/>
            <person name="Kuo A."/>
            <person name="Nagy L.G."/>
            <person name="Floudas D."/>
            <person name="Copeland A."/>
            <person name="Barry K.W."/>
            <person name="Cichocki N."/>
            <person name="Veneault-Fourrey C."/>
            <person name="LaButti K."/>
            <person name="Lindquist E.A."/>
            <person name="Lipzen A."/>
            <person name="Lundell T."/>
            <person name="Morin E."/>
            <person name="Murat C."/>
            <person name="Riley R."/>
            <person name="Ohm R."/>
            <person name="Sun H."/>
            <person name="Tunlid A."/>
            <person name="Henrissat B."/>
            <person name="Grigoriev I.V."/>
            <person name="Hibbett D.S."/>
            <person name="Martin F."/>
        </authorList>
    </citation>
    <scope>NUCLEOTIDE SEQUENCE [LARGE SCALE GENOMIC DNA]</scope>
    <source>
        <strain evidence="5">Zn</strain>
    </source>
</reference>
<evidence type="ECO:0000256" key="1">
    <source>
        <dbReference type="ARBA" id="ARBA00005986"/>
    </source>
</evidence>
<sequence length="210" mass="23438">METSTMTVALLQRNPAMTPQQFSHHWFTQHAPLVVPMLLHSGIAHYEQARDIPFLPLSALQLCHCKAPHLSPPLPHLPPLAPLALLGPRALLLLDPGLEVSGWDGAAGIVRADADLPKKETPSWVSAYHREVVLVDERRFLVSEAQLHYKRVGPGLVSGERRVVIQDGRCVIAVGDEVWQVWREYEARGREEEQQEHGTEGENREGPADE</sequence>
<dbReference type="Pfam" id="PF07110">
    <property type="entry name" value="EthD"/>
    <property type="match status" value="1"/>
</dbReference>
<dbReference type="InterPro" id="IPR009799">
    <property type="entry name" value="EthD_dom"/>
</dbReference>
<dbReference type="EMBL" id="KN832873">
    <property type="protein sequence ID" value="KIN03717.1"/>
    <property type="molecule type" value="Genomic_DNA"/>
</dbReference>
<dbReference type="SUPFAM" id="SSF54909">
    <property type="entry name" value="Dimeric alpha+beta barrel"/>
    <property type="match status" value="1"/>
</dbReference>
<dbReference type="GO" id="GO:0016491">
    <property type="term" value="F:oxidoreductase activity"/>
    <property type="evidence" value="ECO:0007669"/>
    <property type="project" value="InterPro"/>
</dbReference>
<dbReference type="AlphaFoldDB" id="A0A0C3HN36"/>
<dbReference type="InterPro" id="IPR011008">
    <property type="entry name" value="Dimeric_a/b-barrel"/>
</dbReference>
<keyword evidence="5" id="KW-1185">Reference proteome</keyword>
<evidence type="ECO:0000256" key="2">
    <source>
        <dbReference type="SAM" id="MobiDB-lite"/>
    </source>
</evidence>
<gene>
    <name evidence="4" type="ORF">OIDMADRAFT_51663</name>
</gene>
<name>A0A0C3HN36_OIDMZ</name>
<proteinExistence type="inferred from homology"/>